<dbReference type="GO" id="GO:0016887">
    <property type="term" value="F:ATP hydrolysis activity"/>
    <property type="evidence" value="ECO:0007669"/>
    <property type="project" value="TreeGrafter"/>
</dbReference>
<protein>
    <submittedName>
        <fullName evidence="5">Type II secretion protein E</fullName>
    </submittedName>
</protein>
<evidence type="ECO:0000313" key="6">
    <source>
        <dbReference type="EMBL" id="AZT44381.1"/>
    </source>
</evidence>
<dbReference type="InterPro" id="IPR001482">
    <property type="entry name" value="T2SS/T4SS_dom"/>
</dbReference>
<keyword evidence="2" id="KW-0547">Nucleotide-binding</keyword>
<evidence type="ECO:0000256" key="2">
    <source>
        <dbReference type="ARBA" id="ARBA00022741"/>
    </source>
</evidence>
<dbReference type="InterPro" id="IPR027417">
    <property type="entry name" value="P-loop_NTPase"/>
</dbReference>
<dbReference type="PANTHER" id="PTHR30258:SF1">
    <property type="entry name" value="PROTEIN TRANSPORT PROTEIN HOFB HOMOLOG"/>
    <property type="match status" value="1"/>
</dbReference>
<dbReference type="Pfam" id="PF00437">
    <property type="entry name" value="T2SSE"/>
    <property type="match status" value="1"/>
</dbReference>
<dbReference type="GO" id="GO:0005524">
    <property type="term" value="F:ATP binding"/>
    <property type="evidence" value="ECO:0007669"/>
    <property type="project" value="UniProtKB-KW"/>
</dbReference>
<organism evidence="5">
    <name type="scientific">Salmonella enterica subsp. enterica serovar Karamoja</name>
    <dbReference type="NCBI Taxonomy" id="2500153"/>
    <lineage>
        <taxon>Bacteria</taxon>
        <taxon>Pseudomonadati</taxon>
        <taxon>Pseudomonadota</taxon>
        <taxon>Gammaproteobacteria</taxon>
        <taxon>Enterobacterales</taxon>
        <taxon>Enterobacteriaceae</taxon>
        <taxon>Salmonella</taxon>
    </lineage>
</organism>
<accession>A0A3Q9MSP3</accession>
<dbReference type="SUPFAM" id="SSF52540">
    <property type="entry name" value="P-loop containing nucleoside triphosphate hydrolases"/>
    <property type="match status" value="1"/>
</dbReference>
<keyword evidence="5" id="KW-0614">Plasmid</keyword>
<geneLocation type="plasmid" evidence="6">
    <name>pRSE40</name>
</geneLocation>
<dbReference type="PANTHER" id="PTHR30258">
    <property type="entry name" value="TYPE II SECRETION SYSTEM PROTEIN GSPE-RELATED"/>
    <property type="match status" value="1"/>
</dbReference>
<dbReference type="Gene3D" id="3.30.450.90">
    <property type="match status" value="1"/>
</dbReference>
<dbReference type="EMBL" id="CP034710">
    <property type="protein sequence ID" value="AZT39716.1"/>
    <property type="molecule type" value="Genomic_DNA"/>
</dbReference>
<sequence length="510" mass="56897">MVMEIPDDIQQFVFLDDSRPDTRPVLWVDENRVTHRRLQSFVSNGHESGMALDVRPVSLTRIHQMQQDGEQHPDTATQEADTAEQTRVIHLTRDGNKIGASDIHVEVRKPVGKSGKGIAKIFVRVNGDLQIFDSLSEAEGMKLVRTIFESMCDSRSESSFSENMPQDARLSPGYLEKAGLFAARYLHIPTIFGLKVVMRLIPHDDGELISLDKQGFLPEQVSIIRELNDSPSGMMVTSGPTGSGKSTTMRTVCRMYIDSTHGTKCLLTVEDPVEGNIEGAVQCSMTTDQWDRFHAASVRADPDAMMVGEARDTRSAHTAVITAQAGHPTYCTTHTDDPFGILDRFGSFGIEDDLLYNPRVFSCLISQRLVQRLCPHCSLTWDEAEKTLTPEQQARVRQYFPDVTPLRFRNYKGCPHCIREMNNATFSAGVAGRTVIAEVVRTDARMLTVFREKGRLAARQYWIDNGGLTLLMHLMRYVLKGEVDPLHGHSVVALDEDVRTSLKETAGCAA</sequence>
<keyword evidence="3" id="KW-0067">ATP-binding</keyword>
<name>A0A3Q9MSP3_SALET</name>
<evidence type="ECO:0000259" key="4">
    <source>
        <dbReference type="Pfam" id="PF00437"/>
    </source>
</evidence>
<evidence type="ECO:0000313" key="5">
    <source>
        <dbReference type="EMBL" id="AZT39716.1"/>
    </source>
</evidence>
<dbReference type="EMBL" id="CP034699">
    <property type="protein sequence ID" value="AZT44381.1"/>
    <property type="molecule type" value="Genomic_DNA"/>
</dbReference>
<geneLocation type="plasmid" evidence="5">
    <name>pRSE21</name>
</geneLocation>
<dbReference type="GO" id="GO:0005886">
    <property type="term" value="C:plasma membrane"/>
    <property type="evidence" value="ECO:0007669"/>
    <property type="project" value="TreeGrafter"/>
</dbReference>
<evidence type="ECO:0000256" key="3">
    <source>
        <dbReference type="ARBA" id="ARBA00022840"/>
    </source>
</evidence>
<evidence type="ECO:0000256" key="1">
    <source>
        <dbReference type="ARBA" id="ARBA00006611"/>
    </source>
</evidence>
<feature type="domain" description="Bacterial type II secretion system protein E" evidence="4">
    <location>
        <begin position="96"/>
        <end position="464"/>
    </location>
</feature>
<reference evidence="5" key="1">
    <citation type="submission" date="2018-12" db="EMBL/GenBank/DDBJ databases">
        <title>Complete genome sequences of twenty non-typhoidal Salmonella isolates from Rwanda.</title>
        <authorList>
            <person name="Byukusenge M."/>
            <person name="Li L."/>
            <person name="Subhashinie K."/>
            <person name="Nzayirambaho M."/>
            <person name="Kuchipudi S.V."/>
            <person name="Jayarao B.M."/>
        </authorList>
    </citation>
    <scope>NUCLEOTIDE SEQUENCE</scope>
    <source>
        <strain evidence="5">RSE21</strain>
        <strain evidence="6">RSE40</strain>
        <plasmid evidence="5">pRSE21</plasmid>
        <plasmid evidence="6">pRSE40</plasmid>
    </source>
</reference>
<proteinExistence type="inferred from homology"/>
<dbReference type="Gene3D" id="3.40.50.300">
    <property type="entry name" value="P-loop containing nucleotide triphosphate hydrolases"/>
    <property type="match status" value="1"/>
</dbReference>
<gene>
    <name evidence="6" type="ORF">EL007_24295</name>
    <name evidence="5" type="ORF">ELZ88_24655</name>
</gene>
<comment type="similarity">
    <text evidence="1">Belongs to the GSP E family.</text>
</comment>
<dbReference type="AlphaFoldDB" id="A0A3Q9MSP3"/>